<evidence type="ECO:0000313" key="2">
    <source>
        <dbReference type="Proteomes" id="UP000287527"/>
    </source>
</evidence>
<dbReference type="Proteomes" id="UP000287527">
    <property type="component" value="Unassembled WGS sequence"/>
</dbReference>
<dbReference type="OrthoDB" id="1364824at2"/>
<accession>A0A444H8Z0</accession>
<dbReference type="EMBL" id="SBII01000008">
    <property type="protein sequence ID" value="RWW99686.1"/>
    <property type="molecule type" value="Genomic_DNA"/>
</dbReference>
<proteinExistence type="predicted"/>
<evidence type="ECO:0000313" key="1">
    <source>
        <dbReference type="EMBL" id="RWW99686.1"/>
    </source>
</evidence>
<gene>
    <name evidence="1" type="ORF">EPI11_12095</name>
</gene>
<sequence>MRNKGIIAKEIVELSEIRSAYNHYLGSHRGLTEVENTTQVQHNKKIITAALRVLYVELEQSGKAVSALKAQPAIKTVEYSALERNAILHFNRDKRFTITE</sequence>
<keyword evidence="2" id="KW-1185">Reference proteome</keyword>
<dbReference type="RefSeq" id="WP_128390235.1">
    <property type="nucleotide sequence ID" value="NZ_SBII01000008.1"/>
</dbReference>
<reference evidence="1 2" key="1">
    <citation type="submission" date="2019-01" db="EMBL/GenBank/DDBJ databases">
        <title>Flavobacterium sp. nov.,isolated from freshwater.</title>
        <authorList>
            <person name="Zhang R."/>
            <person name="Du Z.-J."/>
        </authorList>
    </citation>
    <scope>NUCLEOTIDE SEQUENCE [LARGE SCALE GENOMIC DNA]</scope>
    <source>
        <strain evidence="1 2">1E403</strain>
    </source>
</reference>
<name>A0A444H8Z0_9FLAO</name>
<organism evidence="1 2">
    <name type="scientific">Flavobacterium cerinum</name>
    <dbReference type="NCBI Taxonomy" id="2502784"/>
    <lineage>
        <taxon>Bacteria</taxon>
        <taxon>Pseudomonadati</taxon>
        <taxon>Bacteroidota</taxon>
        <taxon>Flavobacteriia</taxon>
        <taxon>Flavobacteriales</taxon>
        <taxon>Flavobacteriaceae</taxon>
        <taxon>Flavobacterium</taxon>
    </lineage>
</organism>
<dbReference type="AlphaFoldDB" id="A0A444H8Z0"/>
<comment type="caution">
    <text evidence="1">The sequence shown here is derived from an EMBL/GenBank/DDBJ whole genome shotgun (WGS) entry which is preliminary data.</text>
</comment>
<protein>
    <submittedName>
        <fullName evidence="1">Uncharacterized protein</fullName>
    </submittedName>
</protein>